<gene>
    <name evidence="6" type="primary">rpl11</name>
    <name evidence="10" type="ORF">AC482_01135</name>
</gene>
<dbReference type="InterPro" id="IPR036796">
    <property type="entry name" value="Ribosomal_uL11_N_sf"/>
</dbReference>
<keyword evidence="5 6" id="KW-0687">Ribonucleoprotein</keyword>
<evidence type="ECO:0000313" key="10">
    <source>
        <dbReference type="EMBL" id="KON31324.1"/>
    </source>
</evidence>
<dbReference type="EMBL" id="LFWZ01000007">
    <property type="protein sequence ID" value="KON31324.1"/>
    <property type="molecule type" value="Genomic_DNA"/>
</dbReference>
<feature type="domain" description="Large ribosomal subunit protein uL11 C-terminal" evidence="8">
    <location>
        <begin position="73"/>
        <end position="137"/>
    </location>
</feature>
<feature type="domain" description="Large ribosomal subunit protein uL11 N-terminal" evidence="9">
    <location>
        <begin position="7"/>
        <end position="61"/>
    </location>
</feature>
<evidence type="ECO:0000256" key="5">
    <source>
        <dbReference type="ARBA" id="ARBA00023274"/>
    </source>
</evidence>
<dbReference type="InterPro" id="IPR036769">
    <property type="entry name" value="Ribosomal_uL11_C_sf"/>
</dbReference>
<comment type="similarity">
    <text evidence="1 6 7">Belongs to the universal ribosomal protein uL11 family.</text>
</comment>
<evidence type="ECO:0000259" key="9">
    <source>
        <dbReference type="Pfam" id="PF03946"/>
    </source>
</evidence>
<accession>A0A0M0BS93</accession>
<organism evidence="10 11">
    <name type="scientific">miscellaneous Crenarchaeota group-15 archaeon DG-45</name>
    <dbReference type="NCBI Taxonomy" id="1685127"/>
    <lineage>
        <taxon>Archaea</taxon>
        <taxon>Candidatus Bathyarchaeota</taxon>
        <taxon>MCG-15</taxon>
    </lineage>
</organism>
<evidence type="ECO:0000313" key="11">
    <source>
        <dbReference type="Proteomes" id="UP000037210"/>
    </source>
</evidence>
<dbReference type="AlphaFoldDB" id="A0A0M0BS93"/>
<dbReference type="PROSITE" id="PS00359">
    <property type="entry name" value="RIBOSOMAL_L11"/>
    <property type="match status" value="1"/>
</dbReference>
<sequence length="162" mass="17101">MVQRAFNFIVSGGEATGGPPIGPALGPLGLNIMAVVNRINELTAVYQGTKVPVDVTVDTDKRDFTVKVGMLSTYALLTQALGISKGSPTPSTEHVGDLTFDQLLEVARRKREGLLAASLKTAVKEVLGSCLSMGVTVDGNPAKDVQALIEDGTYDERLEELA</sequence>
<dbReference type="InterPro" id="IPR020784">
    <property type="entry name" value="Ribosomal_uL11_N"/>
</dbReference>
<dbReference type="InterPro" id="IPR020783">
    <property type="entry name" value="Ribosomal_uL11_C"/>
</dbReference>
<comment type="subunit">
    <text evidence="6">Part of the ribosomal stalk of the 50S ribosomal subunit. Interacts with L10 and the large rRNA to form the base of the stalk. L10 forms an elongated spine to which L12 dimers bind in a sequential fashion forming a multimeric L10(L12)X complex.</text>
</comment>
<dbReference type="CDD" id="cd00349">
    <property type="entry name" value="Ribosomal_L11"/>
    <property type="match status" value="1"/>
</dbReference>
<dbReference type="Gene3D" id="1.10.10.250">
    <property type="entry name" value="Ribosomal protein L11, C-terminal domain"/>
    <property type="match status" value="1"/>
</dbReference>
<dbReference type="NCBIfam" id="NF002232">
    <property type="entry name" value="PRK01143.1"/>
    <property type="match status" value="1"/>
</dbReference>
<evidence type="ECO:0000256" key="6">
    <source>
        <dbReference type="HAMAP-Rule" id="MF_00736"/>
    </source>
</evidence>
<dbReference type="InterPro" id="IPR000911">
    <property type="entry name" value="Ribosomal_uL11"/>
</dbReference>
<proteinExistence type="inferred from homology"/>
<dbReference type="Pfam" id="PF00298">
    <property type="entry name" value="Ribosomal_L11"/>
    <property type="match status" value="1"/>
</dbReference>
<comment type="caution">
    <text evidence="10">The sequence shown here is derived from an EMBL/GenBank/DDBJ whole genome shotgun (WGS) entry which is preliminary data.</text>
</comment>
<dbReference type="SUPFAM" id="SSF54747">
    <property type="entry name" value="Ribosomal L11/L12e N-terminal domain"/>
    <property type="match status" value="1"/>
</dbReference>
<dbReference type="Pfam" id="PF03946">
    <property type="entry name" value="Ribosomal_L11_N"/>
    <property type="match status" value="1"/>
</dbReference>
<dbReference type="InterPro" id="IPR020785">
    <property type="entry name" value="Ribosomal_uL11_CS"/>
</dbReference>
<dbReference type="SUPFAM" id="SSF46906">
    <property type="entry name" value="Ribosomal protein L11, C-terminal domain"/>
    <property type="match status" value="1"/>
</dbReference>
<reference evidence="10 11" key="1">
    <citation type="submission" date="2015-06" db="EMBL/GenBank/DDBJ databases">
        <title>New insights into the roles of widespread benthic archaea in carbon and nitrogen cycling.</title>
        <authorList>
            <person name="Lazar C.S."/>
            <person name="Baker B.J."/>
            <person name="Seitz K.W."/>
            <person name="Hyde A.S."/>
            <person name="Dick G.J."/>
            <person name="Hinrichs K.-U."/>
            <person name="Teske A.P."/>
        </authorList>
    </citation>
    <scope>NUCLEOTIDE SEQUENCE [LARGE SCALE GENOMIC DNA]</scope>
    <source>
        <strain evidence="10">DG-45</strain>
    </source>
</reference>
<name>A0A0M0BS93_9ARCH</name>
<dbReference type="GO" id="GO:0003735">
    <property type="term" value="F:structural constituent of ribosome"/>
    <property type="evidence" value="ECO:0007669"/>
    <property type="project" value="InterPro"/>
</dbReference>
<evidence type="ECO:0000256" key="7">
    <source>
        <dbReference type="RuleBase" id="RU003978"/>
    </source>
</evidence>
<protein>
    <recommendedName>
        <fullName evidence="6">Large ribosomal subunit protein uL11</fullName>
    </recommendedName>
</protein>
<dbReference type="Gene3D" id="3.30.1550.10">
    <property type="entry name" value="Ribosomal protein L11/L12, N-terminal domain"/>
    <property type="match status" value="1"/>
</dbReference>
<dbReference type="PANTHER" id="PTHR11661:SF1">
    <property type="entry name" value="LARGE RIBOSOMAL SUBUNIT PROTEIN UL11M"/>
    <property type="match status" value="1"/>
</dbReference>
<keyword evidence="3 6" id="KW-0694">RNA-binding</keyword>
<comment type="function">
    <text evidence="6">Forms part of the ribosomal stalk which helps the ribosome interact with GTP-bound translation factors.</text>
</comment>
<dbReference type="GO" id="GO:0015934">
    <property type="term" value="C:large ribosomal subunit"/>
    <property type="evidence" value="ECO:0007669"/>
    <property type="project" value="TreeGrafter"/>
</dbReference>
<dbReference type="GO" id="GO:0006412">
    <property type="term" value="P:translation"/>
    <property type="evidence" value="ECO:0007669"/>
    <property type="project" value="UniProtKB-UniRule"/>
</dbReference>
<dbReference type="PANTHER" id="PTHR11661">
    <property type="entry name" value="60S RIBOSOMAL PROTEIN L12"/>
    <property type="match status" value="1"/>
</dbReference>
<evidence type="ECO:0000256" key="3">
    <source>
        <dbReference type="ARBA" id="ARBA00022884"/>
    </source>
</evidence>
<dbReference type="HAMAP" id="MF_00736">
    <property type="entry name" value="Ribosomal_uL11"/>
    <property type="match status" value="1"/>
</dbReference>
<dbReference type="SMART" id="SM00649">
    <property type="entry name" value="RL11"/>
    <property type="match status" value="1"/>
</dbReference>
<keyword evidence="4 6" id="KW-0689">Ribosomal protein</keyword>
<evidence type="ECO:0000256" key="2">
    <source>
        <dbReference type="ARBA" id="ARBA00022730"/>
    </source>
</evidence>
<dbReference type="Proteomes" id="UP000037210">
    <property type="component" value="Unassembled WGS sequence"/>
</dbReference>
<evidence type="ECO:0000256" key="1">
    <source>
        <dbReference type="ARBA" id="ARBA00010537"/>
    </source>
</evidence>
<evidence type="ECO:0000256" key="4">
    <source>
        <dbReference type="ARBA" id="ARBA00022980"/>
    </source>
</evidence>
<evidence type="ECO:0000259" key="8">
    <source>
        <dbReference type="Pfam" id="PF00298"/>
    </source>
</evidence>
<dbReference type="GO" id="GO:0070180">
    <property type="term" value="F:large ribosomal subunit rRNA binding"/>
    <property type="evidence" value="ECO:0007669"/>
    <property type="project" value="UniProtKB-UniRule"/>
</dbReference>
<keyword evidence="2 6" id="KW-0699">rRNA-binding</keyword>